<keyword evidence="2" id="KW-0808">Transferase</keyword>
<evidence type="ECO:0000256" key="2">
    <source>
        <dbReference type="ARBA" id="ARBA00022679"/>
    </source>
</evidence>
<evidence type="ECO:0000256" key="1">
    <source>
        <dbReference type="ARBA" id="ARBA00009861"/>
    </source>
</evidence>
<dbReference type="Gene3D" id="3.30.559.10">
    <property type="entry name" value="Chloramphenicol acetyltransferase-like domain"/>
    <property type="match status" value="2"/>
</dbReference>
<evidence type="ECO:0000313" key="4">
    <source>
        <dbReference type="Proteomes" id="UP001497457"/>
    </source>
</evidence>
<dbReference type="Proteomes" id="UP001497457">
    <property type="component" value="Chromosome 11b"/>
</dbReference>
<evidence type="ECO:0000313" key="3">
    <source>
        <dbReference type="EMBL" id="CAL4901940.1"/>
    </source>
</evidence>
<dbReference type="PANTHER" id="PTHR31147">
    <property type="entry name" value="ACYL TRANSFERASE 4"/>
    <property type="match status" value="1"/>
</dbReference>
<proteinExistence type="inferred from homology"/>
<gene>
    <name evidence="3" type="ORF">URODEC1_LOCUS9654</name>
</gene>
<dbReference type="EMBL" id="OZ075121">
    <property type="protein sequence ID" value="CAL4901940.1"/>
    <property type="molecule type" value="Genomic_DNA"/>
</dbReference>
<dbReference type="PANTHER" id="PTHR31147:SF66">
    <property type="entry name" value="OS05G0315700 PROTEIN"/>
    <property type="match status" value="1"/>
</dbReference>
<comment type="similarity">
    <text evidence="1">Belongs to the plant acyltransferase family.</text>
</comment>
<keyword evidence="4" id="KW-1185">Reference proteome</keyword>
<dbReference type="AlphaFoldDB" id="A0ABC8W344"/>
<dbReference type="Pfam" id="PF02458">
    <property type="entry name" value="Transferase"/>
    <property type="match status" value="1"/>
</dbReference>
<sequence>MAGSSSAASKFTVRRRQAVLVAPAAPTPRELKRLSDIDDSDTLRLQIRTIYFYRRNEAMAAGKDPVRVIKDAVARALVPYYPFAGRLREHDGGKLAVDCTAEGVLFVEADADVGLEHFGDALLPPFPCLEELVFDVPGSSAILNTPLLLFQVTRLACGGFILAVRLNHTMADAQGLTQFLGAVAELTRGAQTPTLPPVWERELLVARNNPPQPPAALVVPGNLDTNNKKGSSSIVMLPPDDMALRSFFFGPREVAAIRAQLPPCLQERATRFDSVAGWLWKSRTAALAPDPDEMMLLLIVVNARGRCRSSSSSKTTTIGGIPAGYYGNAFKIPTAVSTAGELCANPVSYAVELVRKAKDEVDMEYMRSSADLIALRRGQQDPRVTARTYTLTDVTRARFDDLDFGWGKPVYGGPAEAVGSPSLPWIASFLLPFKNANGEDGLVVPVCLPGPAMDRLVEEMAKLMLRSPTDDVITTFAAA</sequence>
<name>A0ABC8W344_9POAL</name>
<dbReference type="InterPro" id="IPR023213">
    <property type="entry name" value="CAT-like_dom_sf"/>
</dbReference>
<reference evidence="3" key="1">
    <citation type="submission" date="2024-10" db="EMBL/GenBank/DDBJ databases">
        <authorList>
            <person name="Ryan C."/>
        </authorList>
    </citation>
    <scope>NUCLEOTIDE SEQUENCE [LARGE SCALE GENOMIC DNA]</scope>
</reference>
<organism evidence="3 4">
    <name type="scientific">Urochloa decumbens</name>
    <dbReference type="NCBI Taxonomy" id="240449"/>
    <lineage>
        <taxon>Eukaryota</taxon>
        <taxon>Viridiplantae</taxon>
        <taxon>Streptophyta</taxon>
        <taxon>Embryophyta</taxon>
        <taxon>Tracheophyta</taxon>
        <taxon>Spermatophyta</taxon>
        <taxon>Magnoliopsida</taxon>
        <taxon>Liliopsida</taxon>
        <taxon>Poales</taxon>
        <taxon>Poaceae</taxon>
        <taxon>PACMAD clade</taxon>
        <taxon>Panicoideae</taxon>
        <taxon>Panicodae</taxon>
        <taxon>Paniceae</taxon>
        <taxon>Melinidinae</taxon>
        <taxon>Urochloa</taxon>
    </lineage>
</organism>
<protein>
    <submittedName>
        <fullName evidence="3">Uncharacterized protein</fullName>
    </submittedName>
</protein>
<dbReference type="GO" id="GO:0016747">
    <property type="term" value="F:acyltransferase activity, transferring groups other than amino-acyl groups"/>
    <property type="evidence" value="ECO:0007669"/>
    <property type="project" value="UniProtKB-ARBA"/>
</dbReference>
<accession>A0ABC8W344</accession>
<dbReference type="InterPro" id="IPR050898">
    <property type="entry name" value="Plant_acyltransferase"/>
</dbReference>